<name>A0A1X7D429_9MICC</name>
<dbReference type="InterPro" id="IPR004260">
    <property type="entry name" value="Pyr-dimer_DNA_glycosylase"/>
</dbReference>
<keyword evidence="2" id="KW-1185">Reference proteome</keyword>
<evidence type="ECO:0000313" key="2">
    <source>
        <dbReference type="Proteomes" id="UP000192929"/>
    </source>
</evidence>
<sequence>MGSAWSYRGGARLNGAMRLWSVHPSLLDRRALVACWREGLLAQKVLLGQTKGYTRHPQLQRFRATSDPVLSVATYLHGVADEADRRGYNFDRTRLAREASTQPITLTVTSGQLRYEFEFLLRKVLDRDPEWARSALDGIDPDAAPHHPLFVPVPGPVAEWERVK</sequence>
<dbReference type="AlphaFoldDB" id="A0A1X7D429"/>
<dbReference type="Proteomes" id="UP000192929">
    <property type="component" value="Unassembled WGS sequence"/>
</dbReference>
<organism evidence="1 2">
    <name type="scientific">Kocuria marina subsp. indica</name>
    <dbReference type="NCBI Taxonomy" id="1049583"/>
    <lineage>
        <taxon>Bacteria</taxon>
        <taxon>Bacillati</taxon>
        <taxon>Actinomycetota</taxon>
        <taxon>Actinomycetes</taxon>
        <taxon>Micrococcales</taxon>
        <taxon>Micrococcaceae</taxon>
        <taxon>Kocuria</taxon>
    </lineage>
</organism>
<evidence type="ECO:0000313" key="1">
    <source>
        <dbReference type="EMBL" id="SMF08480.1"/>
    </source>
</evidence>
<gene>
    <name evidence="1" type="ORF">SAMN06296028_10874</name>
</gene>
<reference evidence="2" key="1">
    <citation type="submission" date="2017-04" db="EMBL/GenBank/DDBJ databases">
        <authorList>
            <person name="Varghese N."/>
            <person name="Submissions S."/>
        </authorList>
    </citation>
    <scope>NUCLEOTIDE SEQUENCE [LARGE SCALE GENOMIC DNA]</scope>
    <source>
        <strain evidence="2">NIO-1021</strain>
    </source>
</reference>
<proteinExistence type="predicted"/>
<accession>A0A1X7D429</accession>
<protein>
    <recommendedName>
        <fullName evidence="3">DNA lyase</fullName>
    </recommendedName>
</protein>
<dbReference type="Pfam" id="PF03013">
    <property type="entry name" value="Pyr_excise"/>
    <property type="match status" value="1"/>
</dbReference>
<dbReference type="EMBL" id="FXAC01000008">
    <property type="protein sequence ID" value="SMF08480.1"/>
    <property type="molecule type" value="Genomic_DNA"/>
</dbReference>
<evidence type="ECO:0008006" key="3">
    <source>
        <dbReference type="Google" id="ProtNLM"/>
    </source>
</evidence>